<accession>A0ABN2JXI8</accession>
<comment type="caution">
    <text evidence="3">The sequence shown here is derived from an EMBL/GenBank/DDBJ whole genome shotgun (WGS) entry which is preliminary data.</text>
</comment>
<dbReference type="EMBL" id="BAAAME010000004">
    <property type="protein sequence ID" value="GAA1742168.1"/>
    <property type="molecule type" value="Genomic_DNA"/>
</dbReference>
<feature type="domain" description="XdhC- CoxI" evidence="1">
    <location>
        <begin position="45"/>
        <end position="110"/>
    </location>
</feature>
<dbReference type="PANTHER" id="PTHR30388:SF4">
    <property type="entry name" value="MOLYBDENUM COFACTOR INSERTION CHAPERONE PAOD"/>
    <property type="match status" value="1"/>
</dbReference>
<evidence type="ECO:0000259" key="2">
    <source>
        <dbReference type="Pfam" id="PF13478"/>
    </source>
</evidence>
<dbReference type="Proteomes" id="UP001501057">
    <property type="component" value="Unassembled WGS sequence"/>
</dbReference>
<dbReference type="InterPro" id="IPR003777">
    <property type="entry name" value="XdhC_CoxI"/>
</dbReference>
<dbReference type="InterPro" id="IPR027051">
    <property type="entry name" value="XdhC_Rossmann_dom"/>
</dbReference>
<evidence type="ECO:0000313" key="3">
    <source>
        <dbReference type="EMBL" id="GAA1742168.1"/>
    </source>
</evidence>
<evidence type="ECO:0000259" key="1">
    <source>
        <dbReference type="Pfam" id="PF02625"/>
    </source>
</evidence>
<evidence type="ECO:0000313" key="4">
    <source>
        <dbReference type="Proteomes" id="UP001501057"/>
    </source>
</evidence>
<protein>
    <recommendedName>
        <fullName evidence="5">XshC-Cox1 family protein</fullName>
    </recommendedName>
</protein>
<dbReference type="Gene3D" id="3.40.50.720">
    <property type="entry name" value="NAD(P)-binding Rossmann-like Domain"/>
    <property type="match status" value="1"/>
</dbReference>
<keyword evidence="4" id="KW-1185">Reference proteome</keyword>
<reference evidence="3 4" key="1">
    <citation type="journal article" date="2019" name="Int. J. Syst. Evol. Microbiol.">
        <title>The Global Catalogue of Microorganisms (GCM) 10K type strain sequencing project: providing services to taxonomists for standard genome sequencing and annotation.</title>
        <authorList>
            <consortium name="The Broad Institute Genomics Platform"/>
            <consortium name="The Broad Institute Genome Sequencing Center for Infectious Disease"/>
            <person name="Wu L."/>
            <person name="Ma J."/>
        </authorList>
    </citation>
    <scope>NUCLEOTIDE SEQUENCE [LARGE SCALE GENOMIC DNA]</scope>
    <source>
        <strain evidence="3 4">JCM 13518</strain>
    </source>
</reference>
<dbReference type="Pfam" id="PF13478">
    <property type="entry name" value="XdhC_C"/>
    <property type="match status" value="1"/>
</dbReference>
<dbReference type="InterPro" id="IPR052698">
    <property type="entry name" value="MoCofactor_Util/Proc"/>
</dbReference>
<dbReference type="PANTHER" id="PTHR30388">
    <property type="entry name" value="ALDEHYDE OXIDOREDUCTASE MOLYBDENUM COFACTOR ASSEMBLY PROTEIN"/>
    <property type="match status" value="1"/>
</dbReference>
<feature type="domain" description="XdhC Rossmann" evidence="2">
    <location>
        <begin position="180"/>
        <end position="322"/>
    </location>
</feature>
<gene>
    <name evidence="3" type="ORF">GCM10009710_22830</name>
</gene>
<proteinExistence type="predicted"/>
<dbReference type="Pfam" id="PF02625">
    <property type="entry name" value="XdhC_CoxI"/>
    <property type="match status" value="1"/>
</dbReference>
<sequence length="342" mass="35996">MIPPPGPDRRKQVFHRRFTRDDALKHLSPSVDLVLDLAPALCDLLDRGHRVAVATLVAVDGSAPRALGAAMALTGDGQVLGSISGGCVESELVEAARAVLAGGPARVRQFGAGDLVEPGLTCGGTITVLVSDLSSLGEEGLHQLRRSAAGLDAVLPLAADGSSCTDEPLVVLRTARRPELVVVGAVEFGVALCRLGAASGFRVTVVDPREVFATKERFPDAHAVVVDWPGRWFAARAWSADDAVCVLSHDPKVDLPSLEHALRSPAGFVGAMGSRRTHENRVAGLRERGVTDDELSRLRSPIGLDLGASTPEQTAVSILAEILTVRNGRSGRPLSQLSTRIH</sequence>
<organism evidence="3 4">
    <name type="scientific">Aeromicrobium alkaliterrae</name>
    <dbReference type="NCBI Taxonomy" id="302168"/>
    <lineage>
        <taxon>Bacteria</taxon>
        <taxon>Bacillati</taxon>
        <taxon>Actinomycetota</taxon>
        <taxon>Actinomycetes</taxon>
        <taxon>Propionibacteriales</taxon>
        <taxon>Nocardioidaceae</taxon>
        <taxon>Aeromicrobium</taxon>
    </lineage>
</organism>
<evidence type="ECO:0008006" key="5">
    <source>
        <dbReference type="Google" id="ProtNLM"/>
    </source>
</evidence>
<name>A0ABN2JXI8_9ACTN</name>